<organism evidence="2 3">
    <name type="scientific">Carya illinoinensis</name>
    <name type="common">Pecan</name>
    <dbReference type="NCBI Taxonomy" id="32201"/>
    <lineage>
        <taxon>Eukaryota</taxon>
        <taxon>Viridiplantae</taxon>
        <taxon>Streptophyta</taxon>
        <taxon>Embryophyta</taxon>
        <taxon>Tracheophyta</taxon>
        <taxon>Spermatophyta</taxon>
        <taxon>Magnoliopsida</taxon>
        <taxon>eudicotyledons</taxon>
        <taxon>Gunneridae</taxon>
        <taxon>Pentapetalae</taxon>
        <taxon>rosids</taxon>
        <taxon>fabids</taxon>
        <taxon>Fagales</taxon>
        <taxon>Juglandaceae</taxon>
        <taxon>Carya</taxon>
    </lineage>
</organism>
<comment type="caution">
    <text evidence="2">The sequence shown here is derived from an EMBL/GenBank/DDBJ whole genome shotgun (WGS) entry which is preliminary data.</text>
</comment>
<name>A0A922AE69_CARIL</name>
<dbReference type="Proteomes" id="UP000811246">
    <property type="component" value="Chromosome 14"/>
</dbReference>
<gene>
    <name evidence="2" type="ORF">I3842_14G011900</name>
</gene>
<dbReference type="PANTHER" id="PTHR33334:SF10">
    <property type="entry name" value="PROTEIN LNK4"/>
    <property type="match status" value="1"/>
</dbReference>
<feature type="compositionally biased region" description="Basic and acidic residues" evidence="1">
    <location>
        <begin position="271"/>
        <end position="284"/>
    </location>
</feature>
<feature type="region of interest" description="Disordered" evidence="1">
    <location>
        <begin position="330"/>
        <end position="366"/>
    </location>
</feature>
<evidence type="ECO:0000313" key="3">
    <source>
        <dbReference type="Proteomes" id="UP000811246"/>
    </source>
</evidence>
<dbReference type="AlphaFoldDB" id="A0A922AE69"/>
<reference evidence="2" key="1">
    <citation type="submission" date="2021-01" db="EMBL/GenBank/DDBJ databases">
        <authorList>
            <person name="Lovell J.T."/>
            <person name="Bentley N."/>
            <person name="Bhattarai G."/>
            <person name="Jenkins J.W."/>
            <person name="Sreedasyam A."/>
            <person name="Alarcon Y."/>
            <person name="Bock C."/>
            <person name="Boston L."/>
            <person name="Carlson J."/>
            <person name="Cervantes K."/>
            <person name="Clermont K."/>
            <person name="Krom N."/>
            <person name="Kubenka K."/>
            <person name="Mamidi S."/>
            <person name="Mattison C."/>
            <person name="Monteros M."/>
            <person name="Pisani C."/>
            <person name="Plott C."/>
            <person name="Rajasekar S."/>
            <person name="Rhein H.S."/>
            <person name="Rohla C."/>
            <person name="Song M."/>
            <person name="Hilaire R.S."/>
            <person name="Shu S."/>
            <person name="Wells L."/>
            <person name="Wang X."/>
            <person name="Webber J."/>
            <person name="Heerema R.J."/>
            <person name="Klein P."/>
            <person name="Conner P."/>
            <person name="Grauke L."/>
            <person name="Grimwood J."/>
            <person name="Schmutz J."/>
            <person name="Randall J.J."/>
        </authorList>
    </citation>
    <scope>NUCLEOTIDE SEQUENCE</scope>
    <source>
        <tissue evidence="2">Leaf</tissue>
    </source>
</reference>
<evidence type="ECO:0008006" key="4">
    <source>
        <dbReference type="Google" id="ProtNLM"/>
    </source>
</evidence>
<dbReference type="GO" id="GO:0007623">
    <property type="term" value="P:circadian rhythm"/>
    <property type="evidence" value="ECO:0007669"/>
    <property type="project" value="InterPro"/>
</dbReference>
<dbReference type="EMBL" id="CM031838">
    <property type="protein sequence ID" value="KAG6677166.1"/>
    <property type="molecule type" value="Genomic_DNA"/>
</dbReference>
<proteinExistence type="predicted"/>
<evidence type="ECO:0000256" key="1">
    <source>
        <dbReference type="SAM" id="MobiDB-lite"/>
    </source>
</evidence>
<protein>
    <recommendedName>
        <fullName evidence="4">Protein LNK3</fullName>
    </recommendedName>
</protein>
<feature type="region of interest" description="Disordered" evidence="1">
    <location>
        <begin position="271"/>
        <end position="291"/>
    </location>
</feature>
<dbReference type="InterPro" id="IPR039928">
    <property type="entry name" value="LNK"/>
</dbReference>
<dbReference type="GO" id="GO:0006355">
    <property type="term" value="P:regulation of DNA-templated transcription"/>
    <property type="evidence" value="ECO:0007669"/>
    <property type="project" value="InterPro"/>
</dbReference>
<feature type="compositionally biased region" description="Polar residues" evidence="1">
    <location>
        <begin position="348"/>
        <end position="366"/>
    </location>
</feature>
<evidence type="ECO:0000313" key="2">
    <source>
        <dbReference type="EMBL" id="KAG6677166.1"/>
    </source>
</evidence>
<dbReference type="PANTHER" id="PTHR33334">
    <property type="entry name" value="PROTEIN LNK1"/>
    <property type="match status" value="1"/>
</dbReference>
<accession>A0A922AE69</accession>
<feature type="compositionally biased region" description="Low complexity" evidence="1">
    <location>
        <begin position="330"/>
        <end position="346"/>
    </location>
</feature>
<sequence length="415" mass="46480">MDWYFGSGINELVVPKYQELSDRLPSPDSWSKWGIGAFRSPNKCFVMDSNLKEQELDLDANSLCNEVELDAFHDKDQSSGSSICEGLSEKYFQRRSPSDDRPDSKLDDLAGFEQMNDIFLSSLLEDLPDTETIDESFYFSPVSQCGVMPGDNLDSQCVRTDANDTVGRPMHLKRNTFSSLMGWDNRDTTALQFLPCNSDQIDCPPVKGPFGEDKVSCEQHSMTGNFGKETSPEECVLQELEMVMAQLTEKTRICFRDALYRLAKNSKQHDMATEREDGYVDMEKPPPWTPHDMTMRTGGKKAMESETNAIDRAIANLMFNELNFSTSEHSSAASVNSSGGVVGDNAPPVNSKQNVARSTRPTNYSLNQPKIRHVPLQSISPDDAEVPKLAQTDLLQATNLHTDFSRNTTEYTEKI</sequence>